<dbReference type="EMBL" id="JACOFV010000006">
    <property type="protein sequence ID" value="MBC3862093.1"/>
    <property type="molecule type" value="Genomic_DNA"/>
</dbReference>
<accession>A0A923KNQ8</accession>
<dbReference type="Proteomes" id="UP000634011">
    <property type="component" value="Unassembled WGS sequence"/>
</dbReference>
<feature type="region of interest" description="Disordered" evidence="1">
    <location>
        <begin position="32"/>
        <end position="67"/>
    </location>
</feature>
<comment type="caution">
    <text evidence="2">The sequence shown here is derived from an EMBL/GenBank/DDBJ whole genome shotgun (WGS) entry which is preliminary data.</text>
</comment>
<name>A0A923KNQ8_9BURK</name>
<sequence length="166" mass="18764">MNVKLPFHHDQQRVLSTLVMVNTAKLPASPRLQTSVYNSSKPSYHSRPNPELNKHVVHSESGNNTENNISVQADNIESQSSPQQNALTQQAHANAGKIFLELSQKERRSLYQLKPTTFEEKLAKDIQKSAMKDCQKDYADNRSTAVIISLTALVIYDTVTNKCKWR</sequence>
<feature type="compositionally biased region" description="Polar residues" evidence="1">
    <location>
        <begin position="32"/>
        <end position="43"/>
    </location>
</feature>
<protein>
    <submittedName>
        <fullName evidence="2">Uncharacterized protein</fullName>
    </submittedName>
</protein>
<reference evidence="2" key="1">
    <citation type="submission" date="2020-08" db="EMBL/GenBank/DDBJ databases">
        <title>Novel species isolated from subtropical streams in China.</title>
        <authorList>
            <person name="Lu H."/>
        </authorList>
    </citation>
    <scope>NUCLEOTIDE SEQUENCE</scope>
    <source>
        <strain evidence="2">KACC 12607</strain>
    </source>
</reference>
<proteinExistence type="predicted"/>
<gene>
    <name evidence="2" type="ORF">H8K32_08295</name>
</gene>
<organism evidence="2 3">
    <name type="scientific">Undibacterium jejuense</name>
    <dbReference type="NCBI Taxonomy" id="1344949"/>
    <lineage>
        <taxon>Bacteria</taxon>
        <taxon>Pseudomonadati</taxon>
        <taxon>Pseudomonadota</taxon>
        <taxon>Betaproteobacteria</taxon>
        <taxon>Burkholderiales</taxon>
        <taxon>Oxalobacteraceae</taxon>
        <taxon>Undibacterium</taxon>
    </lineage>
</organism>
<dbReference type="AlphaFoldDB" id="A0A923KNQ8"/>
<evidence type="ECO:0000313" key="3">
    <source>
        <dbReference type="Proteomes" id="UP000634011"/>
    </source>
</evidence>
<evidence type="ECO:0000313" key="2">
    <source>
        <dbReference type="EMBL" id="MBC3862093.1"/>
    </source>
</evidence>
<keyword evidence="3" id="KW-1185">Reference proteome</keyword>
<evidence type="ECO:0000256" key="1">
    <source>
        <dbReference type="SAM" id="MobiDB-lite"/>
    </source>
</evidence>